<dbReference type="InterPro" id="IPR012469">
    <property type="entry name" value="DUF1688"/>
</dbReference>
<reference evidence="1 2" key="1">
    <citation type="submission" date="2023-08" db="EMBL/GenBank/DDBJ databases">
        <title>Black Yeasts Isolated from many extreme environments.</title>
        <authorList>
            <person name="Coleine C."/>
            <person name="Stajich J.E."/>
            <person name="Selbmann L."/>
        </authorList>
    </citation>
    <scope>NUCLEOTIDE SEQUENCE [LARGE SCALE GENOMIC DNA]</scope>
    <source>
        <strain evidence="1 2">CCFEE 6328</strain>
    </source>
</reference>
<accession>A0ABR0JMT6</accession>
<organism evidence="1 2">
    <name type="scientific">Exophiala sideris</name>
    <dbReference type="NCBI Taxonomy" id="1016849"/>
    <lineage>
        <taxon>Eukaryota</taxon>
        <taxon>Fungi</taxon>
        <taxon>Dikarya</taxon>
        <taxon>Ascomycota</taxon>
        <taxon>Pezizomycotina</taxon>
        <taxon>Eurotiomycetes</taxon>
        <taxon>Chaetothyriomycetidae</taxon>
        <taxon>Chaetothyriales</taxon>
        <taxon>Herpotrichiellaceae</taxon>
        <taxon>Exophiala</taxon>
    </lineage>
</organism>
<evidence type="ECO:0000313" key="1">
    <source>
        <dbReference type="EMBL" id="KAK5067293.1"/>
    </source>
</evidence>
<dbReference type="Pfam" id="PF07958">
    <property type="entry name" value="DUF1688"/>
    <property type="match status" value="1"/>
</dbReference>
<name>A0ABR0JMT6_9EURO</name>
<sequence>MVPMTKLLNVHFAGADLMTGLPEYRNGGLLVDTGLLTLKEEDRSKGLKTYHQMVGDGHAVEVVPTFEPSDDVIVEWRALTVGFLDELLVAVNKGLGLEGSEQLTLAQMLEAGTWKGGREIAQVSRPITGGPPIGIISDGTVF</sequence>
<dbReference type="EMBL" id="JAVRRF010000002">
    <property type="protein sequence ID" value="KAK5067293.1"/>
    <property type="molecule type" value="Genomic_DNA"/>
</dbReference>
<keyword evidence="2" id="KW-1185">Reference proteome</keyword>
<proteinExistence type="predicted"/>
<dbReference type="PANTHER" id="PTHR31687">
    <property type="match status" value="1"/>
</dbReference>
<dbReference type="PANTHER" id="PTHR31687:SF3">
    <property type="entry name" value="PROTEIN URG3"/>
    <property type="match status" value="1"/>
</dbReference>
<dbReference type="Proteomes" id="UP001345691">
    <property type="component" value="Unassembled WGS sequence"/>
</dbReference>
<evidence type="ECO:0000313" key="2">
    <source>
        <dbReference type="Proteomes" id="UP001345691"/>
    </source>
</evidence>
<comment type="caution">
    <text evidence="1">The sequence shown here is derived from an EMBL/GenBank/DDBJ whole genome shotgun (WGS) entry which is preliminary data.</text>
</comment>
<protein>
    <submittedName>
        <fullName evidence="1">Uncharacterized protein</fullName>
    </submittedName>
</protein>
<gene>
    <name evidence="1" type="ORF">LTR69_001280</name>
</gene>